<gene>
    <name evidence="2" type="ORF">QVD17_17417</name>
</gene>
<proteinExistence type="predicted"/>
<keyword evidence="1" id="KW-0472">Membrane</keyword>
<evidence type="ECO:0000313" key="2">
    <source>
        <dbReference type="EMBL" id="KAK1428579.1"/>
    </source>
</evidence>
<accession>A0AAD8KS85</accession>
<keyword evidence="1" id="KW-0812">Transmembrane</keyword>
<sequence>MATYSYPTILNFDFKCVYMTYTMAKIYKDEYNFNRFPWLYVLGYMVISSVKWLTYQGIAAQLVARLPIIRM</sequence>
<protein>
    <submittedName>
        <fullName evidence="2">Uncharacterized protein</fullName>
    </submittedName>
</protein>
<keyword evidence="1" id="KW-1133">Transmembrane helix</keyword>
<feature type="transmembrane region" description="Helical" evidence="1">
    <location>
        <begin position="38"/>
        <end position="64"/>
    </location>
</feature>
<organism evidence="2 3">
    <name type="scientific">Tagetes erecta</name>
    <name type="common">African marigold</name>
    <dbReference type="NCBI Taxonomy" id="13708"/>
    <lineage>
        <taxon>Eukaryota</taxon>
        <taxon>Viridiplantae</taxon>
        <taxon>Streptophyta</taxon>
        <taxon>Embryophyta</taxon>
        <taxon>Tracheophyta</taxon>
        <taxon>Spermatophyta</taxon>
        <taxon>Magnoliopsida</taxon>
        <taxon>eudicotyledons</taxon>
        <taxon>Gunneridae</taxon>
        <taxon>Pentapetalae</taxon>
        <taxon>asterids</taxon>
        <taxon>campanulids</taxon>
        <taxon>Asterales</taxon>
        <taxon>Asteraceae</taxon>
        <taxon>Asteroideae</taxon>
        <taxon>Heliantheae alliance</taxon>
        <taxon>Tageteae</taxon>
        <taxon>Tagetes</taxon>
    </lineage>
</organism>
<evidence type="ECO:0000313" key="3">
    <source>
        <dbReference type="Proteomes" id="UP001229421"/>
    </source>
</evidence>
<name>A0AAD8KS85_TARER</name>
<reference evidence="2" key="1">
    <citation type="journal article" date="2023" name="bioRxiv">
        <title>Improved chromosome-level genome assembly for marigold (Tagetes erecta).</title>
        <authorList>
            <person name="Jiang F."/>
            <person name="Yuan L."/>
            <person name="Wang S."/>
            <person name="Wang H."/>
            <person name="Xu D."/>
            <person name="Wang A."/>
            <person name="Fan W."/>
        </authorList>
    </citation>
    <scope>NUCLEOTIDE SEQUENCE</scope>
    <source>
        <strain evidence="2">WSJ</strain>
        <tissue evidence="2">Leaf</tissue>
    </source>
</reference>
<dbReference type="EMBL" id="JAUHHV010000004">
    <property type="protein sequence ID" value="KAK1428579.1"/>
    <property type="molecule type" value="Genomic_DNA"/>
</dbReference>
<dbReference type="AlphaFoldDB" id="A0AAD8KS85"/>
<evidence type="ECO:0000256" key="1">
    <source>
        <dbReference type="SAM" id="Phobius"/>
    </source>
</evidence>
<dbReference type="Proteomes" id="UP001229421">
    <property type="component" value="Unassembled WGS sequence"/>
</dbReference>
<comment type="caution">
    <text evidence="2">The sequence shown here is derived from an EMBL/GenBank/DDBJ whole genome shotgun (WGS) entry which is preliminary data.</text>
</comment>
<keyword evidence="3" id="KW-1185">Reference proteome</keyword>